<protein>
    <submittedName>
        <fullName evidence="1">Uncharacterized protein</fullName>
    </submittedName>
</protein>
<accession>A0A7C2NSR1</accession>
<reference evidence="1" key="1">
    <citation type="journal article" date="2020" name="mSystems">
        <title>Genome- and Community-Level Interaction Insights into Carbon Utilization and Element Cycling Functions of Hydrothermarchaeota in Hydrothermal Sediment.</title>
        <authorList>
            <person name="Zhou Z."/>
            <person name="Liu Y."/>
            <person name="Xu W."/>
            <person name="Pan J."/>
            <person name="Luo Z.H."/>
            <person name="Li M."/>
        </authorList>
    </citation>
    <scope>NUCLEOTIDE SEQUENCE [LARGE SCALE GENOMIC DNA]</scope>
    <source>
        <strain evidence="1">SpSt-339</strain>
    </source>
</reference>
<dbReference type="AlphaFoldDB" id="A0A7C2NSR1"/>
<dbReference type="EMBL" id="DSOK01000022">
    <property type="protein sequence ID" value="HEN13988.1"/>
    <property type="molecule type" value="Genomic_DNA"/>
</dbReference>
<name>A0A7C2NSR1_9PLAN</name>
<comment type="caution">
    <text evidence="1">The sequence shown here is derived from an EMBL/GenBank/DDBJ whole genome shotgun (WGS) entry which is preliminary data.</text>
</comment>
<evidence type="ECO:0000313" key="1">
    <source>
        <dbReference type="EMBL" id="HEN13988.1"/>
    </source>
</evidence>
<sequence>MFSPADLSLAVNTARPVLPPLKPPSDAIQLQIVFVERPSDDALLNQLVWQQVDQVGALAPESRVMLDDHGFRVGQCGAHPPPAVQTLLGLSEELVDEPLSGEHLMRGRRLGLRSGQDTEVQTVDYRRDCQIRYLTAGQEEVVDYSQARCVLRLRPVRVQDGWVRIDVTPEVHHGAALMRHTPTEEGWTLKGGQKIDVRQALKFSVTLSTGELALISGDPGRERSPGREFFCQEHPDGRRTQRLLAVRLAGAGTEGP</sequence>
<gene>
    <name evidence="1" type="ORF">ENQ76_00775</name>
</gene>
<proteinExistence type="predicted"/>
<organism evidence="1">
    <name type="scientific">Schlesneria paludicola</name>
    <dbReference type="NCBI Taxonomy" id="360056"/>
    <lineage>
        <taxon>Bacteria</taxon>
        <taxon>Pseudomonadati</taxon>
        <taxon>Planctomycetota</taxon>
        <taxon>Planctomycetia</taxon>
        <taxon>Planctomycetales</taxon>
        <taxon>Planctomycetaceae</taxon>
        <taxon>Schlesneria</taxon>
    </lineage>
</organism>